<organism evidence="1 2">
    <name type="scientific">Brassica carinata</name>
    <name type="common">Ethiopian mustard</name>
    <name type="synonym">Abyssinian cabbage</name>
    <dbReference type="NCBI Taxonomy" id="52824"/>
    <lineage>
        <taxon>Eukaryota</taxon>
        <taxon>Viridiplantae</taxon>
        <taxon>Streptophyta</taxon>
        <taxon>Embryophyta</taxon>
        <taxon>Tracheophyta</taxon>
        <taxon>Spermatophyta</taxon>
        <taxon>Magnoliopsida</taxon>
        <taxon>eudicotyledons</taxon>
        <taxon>Gunneridae</taxon>
        <taxon>Pentapetalae</taxon>
        <taxon>rosids</taxon>
        <taxon>malvids</taxon>
        <taxon>Brassicales</taxon>
        <taxon>Brassicaceae</taxon>
        <taxon>Brassiceae</taxon>
        <taxon>Brassica</taxon>
    </lineage>
</organism>
<keyword evidence="2" id="KW-1185">Reference proteome</keyword>
<evidence type="ECO:0000313" key="1">
    <source>
        <dbReference type="EMBL" id="KAG2320023.1"/>
    </source>
</evidence>
<reference evidence="1 2" key="1">
    <citation type="submission" date="2020-02" db="EMBL/GenBank/DDBJ databases">
        <authorList>
            <person name="Ma Q."/>
            <person name="Huang Y."/>
            <person name="Song X."/>
            <person name="Pei D."/>
        </authorList>
    </citation>
    <scope>NUCLEOTIDE SEQUENCE [LARGE SCALE GENOMIC DNA]</scope>
    <source>
        <strain evidence="1">Sxm20200214</strain>
        <tissue evidence="1">Leaf</tissue>
    </source>
</reference>
<sequence length="106" mass="12237">MILAYPLLRTPASTPRVLNDEKQLVVLGPPMTSNDDQSVPFHPFLWFLHDADELEKCLEMAREVGGVELMMRMRRGERLIKKARSLEDAANDIDFEKFKFVSEDDN</sequence>
<dbReference type="EMBL" id="JAAMPC010000003">
    <property type="protein sequence ID" value="KAG2320023.1"/>
    <property type="molecule type" value="Genomic_DNA"/>
</dbReference>
<comment type="caution">
    <text evidence="1">The sequence shown here is derived from an EMBL/GenBank/DDBJ whole genome shotgun (WGS) entry which is preliminary data.</text>
</comment>
<name>A0A8X7W0E9_BRACI</name>
<evidence type="ECO:0000313" key="2">
    <source>
        <dbReference type="Proteomes" id="UP000886595"/>
    </source>
</evidence>
<protein>
    <submittedName>
        <fullName evidence="1">Uncharacterized protein</fullName>
    </submittedName>
</protein>
<proteinExistence type="predicted"/>
<dbReference type="Proteomes" id="UP000886595">
    <property type="component" value="Unassembled WGS sequence"/>
</dbReference>
<gene>
    <name evidence="1" type="ORF">Bca52824_013236</name>
</gene>
<accession>A0A8X7W0E9</accession>
<dbReference type="AlphaFoldDB" id="A0A8X7W0E9"/>